<reference evidence="1" key="1">
    <citation type="journal article" date="2020" name="Mol. Plant Microbe Interact.">
        <title>Genome Sequence of the Biocontrol Agent Coniothyrium minitans strain Conio (IMI 134523).</title>
        <authorList>
            <person name="Patel D."/>
            <person name="Shittu T.A."/>
            <person name="Baroncelli R."/>
            <person name="Muthumeenakshi S."/>
            <person name="Osborne T.H."/>
            <person name="Janganan T.K."/>
            <person name="Sreenivasaprasad S."/>
        </authorList>
    </citation>
    <scope>NUCLEOTIDE SEQUENCE</scope>
    <source>
        <strain evidence="1">Conio</strain>
    </source>
</reference>
<evidence type="ECO:0000313" key="2">
    <source>
        <dbReference type="Proteomes" id="UP000756921"/>
    </source>
</evidence>
<proteinExistence type="predicted"/>
<dbReference type="EMBL" id="WJXW01000009">
    <property type="protein sequence ID" value="KAF9733156.1"/>
    <property type="molecule type" value="Genomic_DNA"/>
</dbReference>
<dbReference type="AlphaFoldDB" id="A0A9P6GDG1"/>
<evidence type="ECO:0000313" key="1">
    <source>
        <dbReference type="EMBL" id="KAF9733156.1"/>
    </source>
</evidence>
<keyword evidence="2" id="KW-1185">Reference proteome</keyword>
<dbReference type="Proteomes" id="UP000756921">
    <property type="component" value="Unassembled WGS sequence"/>
</dbReference>
<organism evidence="1 2">
    <name type="scientific">Paraphaeosphaeria minitans</name>
    <dbReference type="NCBI Taxonomy" id="565426"/>
    <lineage>
        <taxon>Eukaryota</taxon>
        <taxon>Fungi</taxon>
        <taxon>Dikarya</taxon>
        <taxon>Ascomycota</taxon>
        <taxon>Pezizomycotina</taxon>
        <taxon>Dothideomycetes</taxon>
        <taxon>Pleosporomycetidae</taxon>
        <taxon>Pleosporales</taxon>
        <taxon>Massarineae</taxon>
        <taxon>Didymosphaeriaceae</taxon>
        <taxon>Paraphaeosphaeria</taxon>
    </lineage>
</organism>
<comment type="caution">
    <text evidence="1">The sequence shown here is derived from an EMBL/GenBank/DDBJ whole genome shotgun (WGS) entry which is preliminary data.</text>
</comment>
<protein>
    <submittedName>
        <fullName evidence="1">Uncharacterized protein</fullName>
    </submittedName>
</protein>
<sequence length="153" mass="16883">MNHIEYPTEARSNGRQYAFQRAYPQMPTIADQFHGPWGPTTTTYRNNFTPQSTPLTLARLQLLTSISFSLEVQHQNYMRLGEIDILPRSNLSLNAIQLIFSVSRLACVYMEGASCGSCASNSTTTRCVSFACGECLILVGLGILDPVAYPDAP</sequence>
<accession>A0A9P6GDG1</accession>
<gene>
    <name evidence="1" type="ORF">PMIN01_08839</name>
</gene>
<name>A0A9P6GDG1_9PLEO</name>